<accession>A0ABT9Q2Y5</accession>
<evidence type="ECO:0000313" key="1">
    <source>
        <dbReference type="EMBL" id="MDP9841096.1"/>
    </source>
</evidence>
<organism evidence="1 2">
    <name type="scientific">Streptosporangium lutulentum</name>
    <dbReference type="NCBI Taxonomy" id="1461250"/>
    <lineage>
        <taxon>Bacteria</taxon>
        <taxon>Bacillati</taxon>
        <taxon>Actinomycetota</taxon>
        <taxon>Actinomycetes</taxon>
        <taxon>Streptosporangiales</taxon>
        <taxon>Streptosporangiaceae</taxon>
        <taxon>Streptosporangium</taxon>
    </lineage>
</organism>
<sequence>MELVQPRPDLFRVRVRPGASQAQQVTQLLFDDPCTEQGDTVLTTSDQIRDTATRMGDIGADEVMFYCWASDVSQVDRFAGALSGA</sequence>
<dbReference type="RefSeq" id="WP_307569043.1">
    <property type="nucleotide sequence ID" value="NZ_JAUSQU010000001.1"/>
</dbReference>
<comment type="caution">
    <text evidence="1">The sequence shown here is derived from an EMBL/GenBank/DDBJ whole genome shotgun (WGS) entry which is preliminary data.</text>
</comment>
<protein>
    <submittedName>
        <fullName evidence="1">Uncharacterized protein</fullName>
    </submittedName>
</protein>
<gene>
    <name evidence="1" type="ORF">J2853_000307</name>
</gene>
<name>A0ABT9Q2Y5_9ACTN</name>
<proteinExistence type="predicted"/>
<dbReference type="EMBL" id="JAUSQU010000001">
    <property type="protein sequence ID" value="MDP9841096.1"/>
    <property type="molecule type" value="Genomic_DNA"/>
</dbReference>
<keyword evidence="2" id="KW-1185">Reference proteome</keyword>
<evidence type="ECO:0000313" key="2">
    <source>
        <dbReference type="Proteomes" id="UP001225356"/>
    </source>
</evidence>
<dbReference type="Proteomes" id="UP001225356">
    <property type="component" value="Unassembled WGS sequence"/>
</dbReference>
<reference evidence="1 2" key="1">
    <citation type="submission" date="2023-07" db="EMBL/GenBank/DDBJ databases">
        <title>Sequencing the genomes of 1000 actinobacteria strains.</title>
        <authorList>
            <person name="Klenk H.-P."/>
        </authorList>
    </citation>
    <scope>NUCLEOTIDE SEQUENCE [LARGE SCALE GENOMIC DNA]</scope>
    <source>
        <strain evidence="1 2">DSM 46740</strain>
    </source>
</reference>